<dbReference type="InterPro" id="IPR008907">
    <property type="entry name" value="TPP/p25"/>
</dbReference>
<evidence type="ECO:0000256" key="2">
    <source>
        <dbReference type="SAM" id="MobiDB-lite"/>
    </source>
</evidence>
<organism evidence="5 6">
    <name type="scientific">Cafeteria roenbergensis</name>
    <name type="common">Marine flagellate</name>
    <dbReference type="NCBI Taxonomy" id="33653"/>
    <lineage>
        <taxon>Eukaryota</taxon>
        <taxon>Sar</taxon>
        <taxon>Stramenopiles</taxon>
        <taxon>Bigyra</taxon>
        <taxon>Opalozoa</taxon>
        <taxon>Bicosoecida</taxon>
        <taxon>Cafeteriaceae</taxon>
        <taxon>Cafeteria</taxon>
    </lineage>
</organism>
<proteinExistence type="inferred from homology"/>
<gene>
    <name evidence="5" type="ORF">FNF27_05221</name>
    <name evidence="3" type="ORF">FNF29_04150</name>
    <name evidence="4" type="ORF">FNF31_01516</name>
</gene>
<dbReference type="EMBL" id="VLTO01000035">
    <property type="protein sequence ID" value="KAA0173295.1"/>
    <property type="molecule type" value="Genomic_DNA"/>
</dbReference>
<dbReference type="PANTHER" id="PTHR12932:SF9">
    <property type="entry name" value="TUBULIN POLYMERIZATION-PROMOTING PROTEIN HOMOLOG"/>
    <property type="match status" value="1"/>
</dbReference>
<keyword evidence="7" id="KW-1185">Reference proteome</keyword>
<feature type="region of interest" description="Disordered" evidence="2">
    <location>
        <begin position="295"/>
        <end position="353"/>
    </location>
</feature>
<evidence type="ECO:0000313" key="7">
    <source>
        <dbReference type="Proteomes" id="UP000323011"/>
    </source>
</evidence>
<comment type="similarity">
    <text evidence="1">Belongs to the TPPP family.</text>
</comment>
<dbReference type="Proteomes" id="UP000322899">
    <property type="component" value="Unassembled WGS sequence"/>
</dbReference>
<feature type="compositionally biased region" description="Low complexity" evidence="2">
    <location>
        <begin position="65"/>
        <end position="78"/>
    </location>
</feature>
<dbReference type="Proteomes" id="UP000325113">
    <property type="component" value="Unassembled WGS sequence"/>
</dbReference>
<dbReference type="EMBL" id="VLTN01000023">
    <property type="protein sequence ID" value="KAA0152036.1"/>
    <property type="molecule type" value="Genomic_DNA"/>
</dbReference>
<feature type="region of interest" description="Disordered" evidence="2">
    <location>
        <begin position="606"/>
        <end position="703"/>
    </location>
</feature>
<feature type="region of interest" description="Disordered" evidence="2">
    <location>
        <begin position="22"/>
        <end position="80"/>
    </location>
</feature>
<dbReference type="Proteomes" id="UP000323011">
    <property type="component" value="Unassembled WGS sequence"/>
</dbReference>
<sequence>MADPRASAGPRSAEIEALEASIRAISEGDEAASATAASAGPDDAPHAGTGGDYSHSPGRRGPVDGPAAASARGSPAPEGAKRLLSREELFEIFDFYCNYGRSMVQDYQESLDSFMFMKFARECPQLLSGSVNRTAIDLIFAKAKPKFERRLDFDHFLDALSAIAEKKFPDYPPRDGLRLLLAQHLVPHHELVRHEMLKTGETEVPLTGIYKRLYDPRSYTGVYAERFRTGDGRINGDTEARSGRSFRGSTNTGTNETVHDISSLMRPHLHGGGTMMSPVNHSSFRVKKRRDLAAAGAGAAAASSGRSKSPGASLRGRSRSRAGSMRSASSGRMGGRSRSAGRLSRGASGTAGTRSSAAAAAAAADRANKAAIAEMERALSAAREGKHEEAAEASLRAQALTETARAARAAAEAAAAGDGDEDALSAYGEYVDDEEDLEDPVPEPTDEFLAELRGTAPPLDQTAIKEIFLFYSNFGRSRAQDYQESLDSFMFMKFARECPHLLDGRVLNRTSVDLIFTKAKAKGERRLSFSHFLDALSAMAEKKYEMFSAPDALRLLISRNLAPHYALVLEQQAKTGETEVPLTGIYKRLYDPRSYTGVYAERFRSGDGRINGDTDARAGRSFRGSTNTGTDETIHDISSLMRPNLRSGTMMRSRAKSFGGSPRRRPQSARAAAGPSDRLLAPTASTQAKAVDGDGTPRSRGWH</sequence>
<dbReference type="EMBL" id="VLTM01000009">
    <property type="protein sequence ID" value="KAA0166290.1"/>
    <property type="molecule type" value="Genomic_DNA"/>
</dbReference>
<evidence type="ECO:0000313" key="6">
    <source>
        <dbReference type="Proteomes" id="UP000322899"/>
    </source>
</evidence>
<dbReference type="GO" id="GO:0001578">
    <property type="term" value="P:microtubule bundle formation"/>
    <property type="evidence" value="ECO:0007669"/>
    <property type="project" value="TreeGrafter"/>
</dbReference>
<dbReference type="InterPro" id="IPR011992">
    <property type="entry name" value="EF-hand-dom_pair"/>
</dbReference>
<name>A0A5A8E666_CAFRO</name>
<evidence type="ECO:0000313" key="8">
    <source>
        <dbReference type="Proteomes" id="UP000325113"/>
    </source>
</evidence>
<dbReference type="GO" id="GO:0005874">
    <property type="term" value="C:microtubule"/>
    <property type="evidence" value="ECO:0007669"/>
    <property type="project" value="TreeGrafter"/>
</dbReference>
<dbReference type="PANTHER" id="PTHR12932">
    <property type="entry name" value="P25 ALPHA-RELATED"/>
    <property type="match status" value="1"/>
</dbReference>
<evidence type="ECO:0000256" key="1">
    <source>
        <dbReference type="ARBA" id="ARBA00010994"/>
    </source>
</evidence>
<dbReference type="GO" id="GO:0015631">
    <property type="term" value="F:tubulin binding"/>
    <property type="evidence" value="ECO:0007669"/>
    <property type="project" value="InterPro"/>
</dbReference>
<evidence type="ECO:0000313" key="5">
    <source>
        <dbReference type="EMBL" id="KAA0173295.1"/>
    </source>
</evidence>
<accession>A0A5A8E666</accession>
<reference evidence="6 7" key="1">
    <citation type="submission" date="2019-07" db="EMBL/GenBank/DDBJ databases">
        <title>Genomes of Cafeteria roenbergensis.</title>
        <authorList>
            <person name="Fischer M.G."/>
            <person name="Hackl T."/>
            <person name="Roman M."/>
        </authorList>
    </citation>
    <scope>NUCLEOTIDE SEQUENCE [LARGE SCALE GENOMIC DNA]</scope>
    <source>
        <strain evidence="3 7">BVI</strain>
        <strain evidence="4 8">Cflag</strain>
        <strain evidence="5 6">E4-10P</strain>
    </source>
</reference>
<feature type="region of interest" description="Disordered" evidence="2">
    <location>
        <begin position="230"/>
        <end position="280"/>
    </location>
</feature>
<dbReference type="SUPFAM" id="SSF47473">
    <property type="entry name" value="EF-hand"/>
    <property type="match status" value="2"/>
</dbReference>
<dbReference type="OrthoDB" id="548799at2759"/>
<dbReference type="Gene3D" id="1.10.238.10">
    <property type="entry name" value="EF-hand"/>
    <property type="match status" value="2"/>
</dbReference>
<evidence type="ECO:0000313" key="4">
    <source>
        <dbReference type="EMBL" id="KAA0166290.1"/>
    </source>
</evidence>
<dbReference type="Pfam" id="PF05517">
    <property type="entry name" value="p25-alpha"/>
    <property type="match status" value="2"/>
</dbReference>
<feature type="compositionally biased region" description="Basic and acidic residues" evidence="2">
    <location>
        <begin position="230"/>
        <end position="242"/>
    </location>
</feature>
<feature type="compositionally biased region" description="Polar residues" evidence="2">
    <location>
        <begin position="247"/>
        <end position="256"/>
    </location>
</feature>
<protein>
    <submittedName>
        <fullName evidence="5">Uncharacterized protein</fullName>
    </submittedName>
</protein>
<dbReference type="GO" id="GO:0046785">
    <property type="term" value="P:microtubule polymerization"/>
    <property type="evidence" value="ECO:0007669"/>
    <property type="project" value="InterPro"/>
</dbReference>
<comment type="caution">
    <text evidence="5">The sequence shown here is derived from an EMBL/GenBank/DDBJ whole genome shotgun (WGS) entry which is preliminary data.</text>
</comment>
<dbReference type="AlphaFoldDB" id="A0A5A8E666"/>
<feature type="compositionally biased region" description="Low complexity" evidence="2">
    <location>
        <begin position="31"/>
        <end position="42"/>
    </location>
</feature>
<feature type="compositionally biased region" description="Basic and acidic residues" evidence="2">
    <location>
        <begin position="606"/>
        <end position="618"/>
    </location>
</feature>
<dbReference type="GO" id="GO:0032273">
    <property type="term" value="P:positive regulation of protein polymerization"/>
    <property type="evidence" value="ECO:0007669"/>
    <property type="project" value="TreeGrafter"/>
</dbReference>
<evidence type="ECO:0000313" key="3">
    <source>
        <dbReference type="EMBL" id="KAA0152036.1"/>
    </source>
</evidence>